<sequence>MEQNNTSQENNEQNEENKVSVSVTIDEDLADKTEGPEVNRSGVINKALRLYFDAVSDAKQAWEMYRHHFGMGDTAFEETEFYQQFADSNEGDEL</sequence>
<dbReference type="AlphaFoldDB" id="A0A8T8E3D8"/>
<dbReference type="KEGG" id="hsal:JMJ58_03695"/>
<name>A0A8T8E3D8_9EURY</name>
<gene>
    <name evidence="2" type="ORF">JMJ58_03695</name>
</gene>
<organism evidence="2 3">
    <name type="scientific">Haloterrigena salifodinae</name>
    <dbReference type="NCBI Taxonomy" id="2675099"/>
    <lineage>
        <taxon>Archaea</taxon>
        <taxon>Methanobacteriati</taxon>
        <taxon>Methanobacteriota</taxon>
        <taxon>Stenosarchaea group</taxon>
        <taxon>Halobacteria</taxon>
        <taxon>Halobacteriales</taxon>
        <taxon>Natrialbaceae</taxon>
        <taxon>Haloterrigena</taxon>
    </lineage>
</organism>
<feature type="compositionally biased region" description="Low complexity" evidence="1">
    <location>
        <begin position="1"/>
        <end position="11"/>
    </location>
</feature>
<accession>A0A8T8E3D8</accession>
<feature type="region of interest" description="Disordered" evidence="1">
    <location>
        <begin position="1"/>
        <end position="37"/>
    </location>
</feature>
<dbReference type="Proteomes" id="UP000637819">
    <property type="component" value="Chromosome"/>
</dbReference>
<proteinExistence type="predicted"/>
<dbReference type="GeneID" id="62874197"/>
<keyword evidence="3" id="KW-1185">Reference proteome</keyword>
<evidence type="ECO:0000256" key="1">
    <source>
        <dbReference type="SAM" id="MobiDB-lite"/>
    </source>
</evidence>
<evidence type="ECO:0000313" key="3">
    <source>
        <dbReference type="Proteomes" id="UP000637819"/>
    </source>
</evidence>
<protein>
    <submittedName>
        <fullName evidence="2">Uncharacterized protein</fullName>
    </submittedName>
</protein>
<dbReference type="RefSeq" id="WP_204748395.1">
    <property type="nucleotide sequence ID" value="NZ_CP069188.1"/>
</dbReference>
<evidence type="ECO:0000313" key="2">
    <source>
        <dbReference type="EMBL" id="QRV16012.1"/>
    </source>
</evidence>
<dbReference type="EMBL" id="CP069188">
    <property type="protein sequence ID" value="QRV16012.1"/>
    <property type="molecule type" value="Genomic_DNA"/>
</dbReference>
<reference evidence="2 3" key="1">
    <citation type="submission" date="2021-01" db="EMBL/GenBank/DDBJ databases">
        <title>Genome Sequence and Methylation Pattern of Haloterrigena salifodinae BOL5-1, An Extremely Halophilic Archaeon from a Bolivian Salt Mine.</title>
        <authorList>
            <person name="DasSarma P."/>
            <person name="Anton B.P."/>
            <person name="DasSarma S.L."/>
            <person name="von Ehrenheim H.A.L."/>
            <person name="Martinez F.L."/>
            <person name="Guzman D."/>
            <person name="Roberts R.J."/>
            <person name="DasSarma S."/>
        </authorList>
    </citation>
    <scope>NUCLEOTIDE SEQUENCE [LARGE SCALE GENOMIC DNA]</scope>
    <source>
        <strain evidence="2 3">BOL5-1</strain>
    </source>
</reference>